<dbReference type="Proteomes" id="UP000011728">
    <property type="component" value="Chromosome"/>
</dbReference>
<reference evidence="3 4" key="1">
    <citation type="submission" date="2013-02" db="EMBL/GenBank/DDBJ databases">
        <title>Genome sequence of Clostridium saccharoperbutylacetonicum N1-4(HMT).</title>
        <authorList>
            <person name="Poehlein A."/>
            <person name="Daniel R."/>
        </authorList>
    </citation>
    <scope>NUCLEOTIDE SEQUENCE [LARGE SCALE GENOMIC DNA]</scope>
    <source>
        <strain evidence="4">N1-4(HMT)</strain>
    </source>
</reference>
<feature type="transmembrane region" description="Helical" evidence="2">
    <location>
        <begin position="268"/>
        <end position="291"/>
    </location>
</feature>
<dbReference type="PATRIC" id="fig|931276.5.peg.348"/>
<keyword evidence="2" id="KW-0472">Membrane</keyword>
<dbReference type="HOGENOM" id="CLU_758005_0_0_9"/>
<evidence type="ECO:0000256" key="2">
    <source>
        <dbReference type="SAM" id="Phobius"/>
    </source>
</evidence>
<proteinExistence type="predicted"/>
<keyword evidence="4" id="KW-1185">Reference proteome</keyword>
<dbReference type="RefSeq" id="WP_015390512.1">
    <property type="nucleotide sequence ID" value="NC_020291.1"/>
</dbReference>
<evidence type="ECO:0000313" key="3">
    <source>
        <dbReference type="EMBL" id="AGF54186.1"/>
    </source>
</evidence>
<protein>
    <submittedName>
        <fullName evidence="3">Uncharacterized protein</fullName>
    </submittedName>
</protein>
<sequence length="365" mass="42792">MRKKRRLLNLRRIVFLAVVIVILLPLISINTFFIIQSKNYLNQYGTKEIEGVRNEKIQNIKQFYEFMKLDINSFSNIQAMNYFEQDNSNKFIDMSILKNVKYLGNVYILDRNFNPVYTYRTEEFNENLNQVIKQAKFTKQYYISDFYVKDGKGYQFIFNKVIKNGEVIGFAAFEFNKVFFDELLNNNNDVNIDIYNGNFTIVASTFANSANSMKIDQYTKKMLNGDTNTEVSDGTRLSYSFIDLGDNSLYIIASKSEKLIFSPINNSFIYLFIFFMLSLAFTVVIAVRVIYYIEKNIKATLLDKITPELNGIFGEVMPEMEETLELINNSVEKLDELKEIKSKLLKDYNEIKNKEDKIDEEIRNM</sequence>
<gene>
    <name evidence="3" type="ORF">Cspa_c03680</name>
</gene>
<feature type="transmembrane region" description="Helical" evidence="2">
    <location>
        <begin position="12"/>
        <end position="35"/>
    </location>
</feature>
<name>M1MGV8_9CLOT</name>
<accession>M1MGV8</accession>
<organism evidence="3 4">
    <name type="scientific">Clostridium saccharoperbutylacetonicum N1-4(HMT)</name>
    <dbReference type="NCBI Taxonomy" id="931276"/>
    <lineage>
        <taxon>Bacteria</taxon>
        <taxon>Bacillati</taxon>
        <taxon>Bacillota</taxon>
        <taxon>Clostridia</taxon>
        <taxon>Eubacteriales</taxon>
        <taxon>Clostridiaceae</taxon>
        <taxon>Clostridium</taxon>
    </lineage>
</organism>
<dbReference type="eggNOG" id="ENOG50325FF">
    <property type="taxonomic scope" value="Bacteria"/>
</dbReference>
<dbReference type="AlphaFoldDB" id="M1MGV8"/>
<dbReference type="EMBL" id="CP004121">
    <property type="protein sequence ID" value="AGF54186.1"/>
    <property type="molecule type" value="Genomic_DNA"/>
</dbReference>
<keyword evidence="2" id="KW-0812">Transmembrane</keyword>
<evidence type="ECO:0000313" key="4">
    <source>
        <dbReference type="Proteomes" id="UP000011728"/>
    </source>
</evidence>
<dbReference type="KEGG" id="csr:Cspa_c03680"/>
<evidence type="ECO:0000256" key="1">
    <source>
        <dbReference type="SAM" id="Coils"/>
    </source>
</evidence>
<keyword evidence="2" id="KW-1133">Transmembrane helix</keyword>
<dbReference type="OrthoDB" id="1906427at2"/>
<feature type="coiled-coil region" evidence="1">
    <location>
        <begin position="317"/>
        <end position="361"/>
    </location>
</feature>
<keyword evidence="1" id="KW-0175">Coiled coil</keyword>